<dbReference type="RefSeq" id="WP_092217919.1">
    <property type="nucleotide sequence ID" value="NZ_CP030050.1"/>
</dbReference>
<accession>A0AAE7NKW0</accession>
<dbReference type="KEGG" id="barh:WN72_13095"/>
<name>A0AAE7NKW0_9BRAD</name>
<dbReference type="EMBL" id="CP030050">
    <property type="protein sequence ID" value="QOZ67146.1"/>
    <property type="molecule type" value="Genomic_DNA"/>
</dbReference>
<evidence type="ECO:0000313" key="1">
    <source>
        <dbReference type="EMBL" id="QOZ67146.1"/>
    </source>
</evidence>
<evidence type="ECO:0000313" key="2">
    <source>
        <dbReference type="Proteomes" id="UP000594015"/>
    </source>
</evidence>
<dbReference type="Proteomes" id="UP000594015">
    <property type="component" value="Chromosome"/>
</dbReference>
<dbReference type="AlphaFoldDB" id="A0AAE7NKW0"/>
<protein>
    <submittedName>
        <fullName evidence="1">Uncharacterized protein</fullName>
    </submittedName>
</protein>
<reference evidence="1 2" key="1">
    <citation type="submission" date="2018-06" db="EMBL/GenBank/DDBJ databases">
        <title>Comparative genomics of Bradyrhizobium nodulating Arachidis hypogaea.</title>
        <authorList>
            <person name="Li Y."/>
        </authorList>
    </citation>
    <scope>NUCLEOTIDE SEQUENCE [LARGE SCALE GENOMIC DNA]</scope>
    <source>
        <strain evidence="1 2">CCBAU 051107</strain>
    </source>
</reference>
<gene>
    <name evidence="1" type="ORF">WN72_13095</name>
</gene>
<sequence>MTAISTVVPFSIDAQSPSSSSGITASKSKRLSPYMVAGSVIFLLAASPAATEASQSPTSVRSALLQNVDIVDERRGYQRATEFDRGIARLREFREYQQDWDGSGAAAAHQGAFDYAIAYMNELEAWHPAPLTTLGRDGSAILEFEEEGVFCSIAFLPDGEVELYFKDGDDASRFASGPVGSRDVNAFLTDVMNLPAIA</sequence>
<proteinExistence type="predicted"/>
<organism evidence="1 2">
    <name type="scientific">Bradyrhizobium arachidis</name>
    <dbReference type="NCBI Taxonomy" id="858423"/>
    <lineage>
        <taxon>Bacteria</taxon>
        <taxon>Pseudomonadati</taxon>
        <taxon>Pseudomonadota</taxon>
        <taxon>Alphaproteobacteria</taxon>
        <taxon>Hyphomicrobiales</taxon>
        <taxon>Nitrobacteraceae</taxon>
        <taxon>Bradyrhizobium</taxon>
    </lineage>
</organism>